<protein>
    <submittedName>
        <fullName evidence="1">Uncharacterized protein</fullName>
    </submittedName>
</protein>
<dbReference type="EMBL" id="MT768060">
    <property type="protein sequence ID" value="QNR52477.1"/>
    <property type="molecule type" value="Genomic_DNA"/>
</dbReference>
<proteinExistence type="predicted"/>
<dbReference type="KEGG" id="vg:64469843"/>
<evidence type="ECO:0000313" key="2">
    <source>
        <dbReference type="Proteomes" id="UP000676279"/>
    </source>
</evidence>
<organism evidence="1 2">
    <name type="scientific">Escherichia phage vB_EcoS_swi2</name>
    <dbReference type="NCBI Taxonomy" id="2769808"/>
    <lineage>
        <taxon>Viruses</taxon>
        <taxon>Duplodnaviria</taxon>
        <taxon>Heunggongvirae</taxon>
        <taxon>Uroviricota</taxon>
        <taxon>Caudoviricetes</taxon>
        <taxon>Swiduovirus</taxon>
        <taxon>Swiduovirus swi2</taxon>
    </lineage>
</organism>
<sequence length="44" mass="5108">MAKKLNEVHSWREGGQNSYEVFKLGDLYEVEGEYKEILSDGETK</sequence>
<reference evidence="1" key="1">
    <citation type="submission" date="2020-07" db="EMBL/GenBank/DDBJ databases">
        <title>Complete genome sequence analysis of a novel Escherichia phage vB_EcoS swi2.</title>
        <authorList>
            <person name="Sui B."/>
        </authorList>
    </citation>
    <scope>NUCLEOTIDE SEQUENCE</scope>
</reference>
<name>A0A862QT48_9CAUD</name>
<dbReference type="GeneID" id="64469843"/>
<dbReference type="RefSeq" id="YP_010054162.1">
    <property type="nucleotide sequence ID" value="NC_054649.1"/>
</dbReference>
<keyword evidence="2" id="KW-1185">Reference proteome</keyword>
<dbReference type="Proteomes" id="UP000676279">
    <property type="component" value="Segment"/>
</dbReference>
<accession>A0A862QT48</accession>
<evidence type="ECO:0000313" key="1">
    <source>
        <dbReference type="EMBL" id="QNR52477.1"/>
    </source>
</evidence>